<comment type="caution">
    <text evidence="2">The sequence shown here is derived from an EMBL/GenBank/DDBJ whole genome shotgun (WGS) entry which is preliminary data.</text>
</comment>
<evidence type="ECO:0000256" key="1">
    <source>
        <dbReference type="SAM" id="MobiDB-lite"/>
    </source>
</evidence>
<reference evidence="2" key="1">
    <citation type="submission" date="2022-10" db="EMBL/GenBank/DDBJ databases">
        <title>Culturing micro-colonial fungi from biological soil crusts in the Mojave desert and describing Neophaeococcomyces mojavensis, and introducing the new genera and species Taxawa tesnikishii.</title>
        <authorList>
            <person name="Kurbessoian T."/>
            <person name="Stajich J.E."/>
        </authorList>
    </citation>
    <scope>NUCLEOTIDE SEQUENCE</scope>
    <source>
        <strain evidence="2">TK_1</strain>
    </source>
</reference>
<name>A0ABQ9NHF6_9PEZI</name>
<keyword evidence="3" id="KW-1185">Reference proteome</keyword>
<sequence length="73" mass="8257">MPRGKELRGIIDKEDAKEDKEGEKKGEDDDGMKGEDKEWEGEGSEEIFSERESLVKAAVGVYAVVISRRETQR</sequence>
<evidence type="ECO:0000313" key="3">
    <source>
        <dbReference type="Proteomes" id="UP001172684"/>
    </source>
</evidence>
<accession>A0ABQ9NHF6</accession>
<feature type="compositionally biased region" description="Basic and acidic residues" evidence="1">
    <location>
        <begin position="1"/>
        <end position="36"/>
    </location>
</feature>
<dbReference type="Proteomes" id="UP001172684">
    <property type="component" value="Unassembled WGS sequence"/>
</dbReference>
<gene>
    <name evidence="2" type="ORF">H2201_009033</name>
</gene>
<proteinExistence type="predicted"/>
<feature type="region of interest" description="Disordered" evidence="1">
    <location>
        <begin position="1"/>
        <end position="46"/>
    </location>
</feature>
<feature type="compositionally biased region" description="Acidic residues" evidence="1">
    <location>
        <begin position="37"/>
        <end position="46"/>
    </location>
</feature>
<dbReference type="EMBL" id="JAPDRL010000256">
    <property type="protein sequence ID" value="KAJ9654215.1"/>
    <property type="molecule type" value="Genomic_DNA"/>
</dbReference>
<organism evidence="2 3">
    <name type="scientific">Coniosporium apollinis</name>
    <dbReference type="NCBI Taxonomy" id="61459"/>
    <lineage>
        <taxon>Eukaryota</taxon>
        <taxon>Fungi</taxon>
        <taxon>Dikarya</taxon>
        <taxon>Ascomycota</taxon>
        <taxon>Pezizomycotina</taxon>
        <taxon>Dothideomycetes</taxon>
        <taxon>Dothideomycetes incertae sedis</taxon>
        <taxon>Coniosporium</taxon>
    </lineage>
</organism>
<protein>
    <submittedName>
        <fullName evidence="2">Uncharacterized protein</fullName>
    </submittedName>
</protein>
<evidence type="ECO:0000313" key="2">
    <source>
        <dbReference type="EMBL" id="KAJ9654215.1"/>
    </source>
</evidence>